<evidence type="ECO:0000256" key="3">
    <source>
        <dbReference type="SAM" id="MobiDB-lite"/>
    </source>
</evidence>
<dbReference type="EMBL" id="BT122410">
    <property type="protein sequence ID" value="ADE75791.1"/>
    <property type="molecule type" value="mRNA"/>
</dbReference>
<protein>
    <submittedName>
        <fullName evidence="4">Uncharacterized protein</fullName>
    </submittedName>
</protein>
<feature type="region of interest" description="Disordered" evidence="3">
    <location>
        <begin position="148"/>
        <end position="172"/>
    </location>
</feature>
<evidence type="ECO:0000256" key="1">
    <source>
        <dbReference type="ARBA" id="ARBA00022737"/>
    </source>
</evidence>
<reference evidence="4" key="1">
    <citation type="submission" date="2010-04" db="EMBL/GenBank/DDBJ databases">
        <authorList>
            <person name="Reid K.E."/>
            <person name="Liao N."/>
            <person name="Chan S."/>
            <person name="Docking R."/>
            <person name="Taylor G."/>
            <person name="Moore R."/>
            <person name="Mayo M."/>
            <person name="Munro S."/>
            <person name="King J."/>
            <person name="Yanchuk A."/>
            <person name="Holt R."/>
            <person name="Jones S."/>
            <person name="Marra M."/>
            <person name="Ritland C.E."/>
            <person name="Ritland K."/>
            <person name="Bohlmann J."/>
        </authorList>
    </citation>
    <scope>NUCLEOTIDE SEQUENCE</scope>
    <source>
        <tissue evidence="4">Buds collected with no treatment. Collection October 2007</tissue>
    </source>
</reference>
<feature type="compositionally biased region" description="Gly residues" evidence="3">
    <location>
        <begin position="41"/>
        <end position="54"/>
    </location>
</feature>
<feature type="compositionally biased region" description="Polar residues" evidence="3">
    <location>
        <begin position="148"/>
        <end position="160"/>
    </location>
</feature>
<keyword evidence="2" id="KW-0802">TPR repeat</keyword>
<dbReference type="GO" id="GO:0060090">
    <property type="term" value="F:molecular adaptor activity"/>
    <property type="evidence" value="ECO:0007669"/>
    <property type="project" value="TreeGrafter"/>
</dbReference>
<feature type="compositionally biased region" description="Polar residues" evidence="3">
    <location>
        <begin position="97"/>
        <end position="112"/>
    </location>
</feature>
<sequence length="172" mass="17941">MKALELDPNNSSIKENIRVANEKLEELQRHEHGQTTAPGEQGTGSGAHGTGAGMSGTRAGMNSVGFTSTPFNVSLPPEVANMLPGFMNMAAQFGQNVQDGHQENGGSQQPGSINEDGEPEVSVNGNINLTFEGGEMPDQVAGFMQSMLQMFSGAHNQQGTAQGGPPRDPSSS</sequence>
<accession>D5A8C2</accession>
<evidence type="ECO:0000256" key="2">
    <source>
        <dbReference type="ARBA" id="ARBA00022803"/>
    </source>
</evidence>
<dbReference type="GO" id="GO:0016020">
    <property type="term" value="C:membrane"/>
    <property type="evidence" value="ECO:0007669"/>
    <property type="project" value="TreeGrafter"/>
</dbReference>
<feature type="region of interest" description="Disordered" evidence="3">
    <location>
        <begin position="97"/>
        <end position="124"/>
    </location>
</feature>
<dbReference type="GO" id="GO:0072380">
    <property type="term" value="C:TRC complex"/>
    <property type="evidence" value="ECO:0007669"/>
    <property type="project" value="TreeGrafter"/>
</dbReference>
<keyword evidence="1" id="KW-0677">Repeat</keyword>
<organism evidence="4">
    <name type="scientific">Picea sitchensis</name>
    <name type="common">Sitka spruce</name>
    <name type="synonym">Pinus sitchensis</name>
    <dbReference type="NCBI Taxonomy" id="3332"/>
    <lineage>
        <taxon>Eukaryota</taxon>
        <taxon>Viridiplantae</taxon>
        <taxon>Streptophyta</taxon>
        <taxon>Embryophyta</taxon>
        <taxon>Tracheophyta</taxon>
        <taxon>Spermatophyta</taxon>
        <taxon>Pinopsida</taxon>
        <taxon>Pinidae</taxon>
        <taxon>Conifers I</taxon>
        <taxon>Pinales</taxon>
        <taxon>Pinaceae</taxon>
        <taxon>Picea</taxon>
    </lineage>
</organism>
<dbReference type="GO" id="GO:0006620">
    <property type="term" value="P:post-translational protein targeting to endoplasmic reticulum membrane"/>
    <property type="evidence" value="ECO:0007669"/>
    <property type="project" value="TreeGrafter"/>
</dbReference>
<evidence type="ECO:0000313" key="4">
    <source>
        <dbReference type="EMBL" id="ADE75791.1"/>
    </source>
</evidence>
<dbReference type="PANTHER" id="PTHR45831">
    <property type="entry name" value="LD24721P"/>
    <property type="match status" value="1"/>
</dbReference>
<dbReference type="AlphaFoldDB" id="D5A8C2"/>
<feature type="region of interest" description="Disordered" evidence="3">
    <location>
        <begin position="30"/>
        <end position="56"/>
    </location>
</feature>
<dbReference type="PANTHER" id="PTHR45831:SF2">
    <property type="entry name" value="LD24721P"/>
    <property type="match status" value="1"/>
</dbReference>
<proteinExistence type="evidence at transcript level"/>
<name>D5A8C2_PICSI</name>
<dbReference type="InterPro" id="IPR047150">
    <property type="entry name" value="SGT"/>
</dbReference>